<dbReference type="PATRIC" id="fig|1121014.3.peg.1897"/>
<reference evidence="3" key="1">
    <citation type="submission" date="2013-08" db="EMBL/GenBank/DDBJ databases">
        <title>Genome sequencing of Arenimonas donghaensis.</title>
        <authorList>
            <person name="Chen F."/>
            <person name="Wang G."/>
        </authorList>
    </citation>
    <scope>NUCLEOTIDE SEQUENCE [LARGE SCALE GENOMIC DNA]</scope>
    <source>
        <strain evidence="3">HO3-R19</strain>
    </source>
</reference>
<evidence type="ECO:0000313" key="2">
    <source>
        <dbReference type="EMBL" id="KFL36258.1"/>
    </source>
</evidence>
<keyword evidence="1" id="KW-0732">Signal</keyword>
<comment type="caution">
    <text evidence="2">The sequence shown here is derived from an EMBL/GenBank/DDBJ whole genome shotgun (WGS) entry which is preliminary data.</text>
</comment>
<sequence length="241" mass="26771">MHSKALACLCLIATAFALPVQAQTADDSDERVIMSSAAFLSGHPDLRYRLSGLDKFRKGDFDGALTHFRRAARYGDKPSQGMLGEIYWEGTGVAQDKAMGYVWMDLAAERGYPLMLAKRERYWAELDADGRARALELGQQVYAEYGDEVAKARLDRELRFAKRNTTGSRVGSVGALTIIIPTPSGEEVIDGSKFYDEKFWDVDQYLQWQDADWVNNAEGTVDVGDVMSLDQPLPPDGDDGE</sequence>
<dbReference type="RefSeq" id="WP_034224298.1">
    <property type="nucleotide sequence ID" value="NZ_AVCJ01000023.1"/>
</dbReference>
<keyword evidence="3" id="KW-1185">Reference proteome</keyword>
<name>A0A087MHA5_9GAMM</name>
<evidence type="ECO:0000256" key="1">
    <source>
        <dbReference type="SAM" id="SignalP"/>
    </source>
</evidence>
<dbReference type="STRING" id="1121014.N788_05040"/>
<dbReference type="AlphaFoldDB" id="A0A087MHA5"/>
<gene>
    <name evidence="2" type="ORF">N788_05040</name>
</gene>
<dbReference type="InterPro" id="IPR006597">
    <property type="entry name" value="Sel1-like"/>
</dbReference>
<organism evidence="2 3">
    <name type="scientific">Arenimonas donghaensis DSM 18148 = HO3-R19</name>
    <dbReference type="NCBI Taxonomy" id="1121014"/>
    <lineage>
        <taxon>Bacteria</taxon>
        <taxon>Pseudomonadati</taxon>
        <taxon>Pseudomonadota</taxon>
        <taxon>Gammaproteobacteria</taxon>
        <taxon>Lysobacterales</taxon>
        <taxon>Lysobacteraceae</taxon>
        <taxon>Arenimonas</taxon>
    </lineage>
</organism>
<proteinExistence type="predicted"/>
<evidence type="ECO:0008006" key="4">
    <source>
        <dbReference type="Google" id="ProtNLM"/>
    </source>
</evidence>
<evidence type="ECO:0000313" key="3">
    <source>
        <dbReference type="Proteomes" id="UP000029085"/>
    </source>
</evidence>
<dbReference type="SMART" id="SM00671">
    <property type="entry name" value="SEL1"/>
    <property type="match status" value="1"/>
</dbReference>
<dbReference type="Gene3D" id="1.25.40.10">
    <property type="entry name" value="Tetratricopeptide repeat domain"/>
    <property type="match status" value="1"/>
</dbReference>
<dbReference type="InterPro" id="IPR011990">
    <property type="entry name" value="TPR-like_helical_dom_sf"/>
</dbReference>
<dbReference type="EMBL" id="AVCJ01000023">
    <property type="protein sequence ID" value="KFL36258.1"/>
    <property type="molecule type" value="Genomic_DNA"/>
</dbReference>
<feature type="chain" id="PRO_5001826212" description="Sel1 repeat family protein" evidence="1">
    <location>
        <begin position="23"/>
        <end position="241"/>
    </location>
</feature>
<dbReference type="SUPFAM" id="SSF81901">
    <property type="entry name" value="HCP-like"/>
    <property type="match status" value="1"/>
</dbReference>
<dbReference type="OrthoDB" id="7063913at2"/>
<accession>A0A087MHA5</accession>
<feature type="signal peptide" evidence="1">
    <location>
        <begin position="1"/>
        <end position="22"/>
    </location>
</feature>
<reference evidence="2 3" key="2">
    <citation type="journal article" date="2015" name="Stand. Genomic Sci.">
        <title>High quality draft genomic sequence of Arenimonas donghaensis DSM 18148(T).</title>
        <authorList>
            <person name="Chen F."/>
            <person name="Wang H."/>
            <person name="Cao Y."/>
            <person name="Li X."/>
            <person name="Wang G."/>
        </authorList>
    </citation>
    <scope>NUCLEOTIDE SEQUENCE [LARGE SCALE GENOMIC DNA]</scope>
    <source>
        <strain evidence="2 3">HO3-R19</strain>
    </source>
</reference>
<protein>
    <recommendedName>
        <fullName evidence="4">Sel1 repeat family protein</fullName>
    </recommendedName>
</protein>
<dbReference type="Proteomes" id="UP000029085">
    <property type="component" value="Unassembled WGS sequence"/>
</dbReference>